<evidence type="ECO:0000256" key="1">
    <source>
        <dbReference type="ARBA" id="ARBA00001947"/>
    </source>
</evidence>
<keyword evidence="10" id="KW-0378">Hydrolase</keyword>
<dbReference type="EMBL" id="QLNT01000007">
    <property type="protein sequence ID" value="KAF3073001.1"/>
    <property type="molecule type" value="Genomic_DNA"/>
</dbReference>
<proteinExistence type="inferred from homology"/>
<evidence type="ECO:0000256" key="7">
    <source>
        <dbReference type="ARBA" id="ARBA00023027"/>
    </source>
</evidence>
<dbReference type="Pfam" id="PF01425">
    <property type="entry name" value="Amidase"/>
    <property type="match status" value="1"/>
</dbReference>
<keyword evidence="6" id="KW-0560">Oxidoreductase</keyword>
<dbReference type="InterPro" id="IPR002328">
    <property type="entry name" value="ADH_Zn_CS"/>
</dbReference>
<dbReference type="InterPro" id="IPR036291">
    <property type="entry name" value="NAD(P)-bd_dom_sf"/>
</dbReference>
<evidence type="ECO:0000313" key="11">
    <source>
        <dbReference type="Proteomes" id="UP000801864"/>
    </source>
</evidence>
<comment type="cofactor">
    <cofactor evidence="1 8">
        <name>Zn(2+)</name>
        <dbReference type="ChEBI" id="CHEBI:29105"/>
    </cofactor>
</comment>
<dbReference type="AlphaFoldDB" id="A0A9P4XH18"/>
<dbReference type="InterPro" id="IPR013154">
    <property type="entry name" value="ADH-like_N"/>
</dbReference>
<evidence type="ECO:0000259" key="9">
    <source>
        <dbReference type="SMART" id="SM00829"/>
    </source>
</evidence>
<comment type="similarity">
    <text evidence="3 8">Belongs to the zinc-containing alcohol dehydrogenase family.</text>
</comment>
<dbReference type="InterPro" id="IPR023631">
    <property type="entry name" value="Amidase_dom"/>
</dbReference>
<dbReference type="PANTHER" id="PTHR42940:SF2">
    <property type="entry name" value="DEHYDROGENASE FAMILY OXIDOREDUCTASE, PUTATIVE (JCVI)-RELATED"/>
    <property type="match status" value="1"/>
</dbReference>
<reference evidence="10 11" key="1">
    <citation type="submission" date="2018-06" db="EMBL/GenBank/DDBJ databases">
        <title>Genome analysis of cellulolytic fungus Trichoderma lentiforme CFAM-422.</title>
        <authorList>
            <person name="Steindorff A.S."/>
            <person name="Formighieri E.F."/>
            <person name="Midorikawa G.E.O."/>
            <person name="Tamietti M.S."/>
            <person name="Ramos E.Z."/>
            <person name="Silva A.S."/>
            <person name="Bon E.P.S."/>
            <person name="Mendes T.D."/>
            <person name="Damaso M.C.T."/>
            <person name="Favaro L.C.L."/>
        </authorList>
    </citation>
    <scope>NUCLEOTIDE SEQUENCE [LARGE SCALE GENOMIC DNA]</scope>
    <source>
        <strain evidence="10 11">CFAM-422</strain>
    </source>
</reference>
<organism evidence="10 11">
    <name type="scientific">Trichoderma lentiforme</name>
    <dbReference type="NCBI Taxonomy" id="1567552"/>
    <lineage>
        <taxon>Eukaryota</taxon>
        <taxon>Fungi</taxon>
        <taxon>Dikarya</taxon>
        <taxon>Ascomycota</taxon>
        <taxon>Pezizomycotina</taxon>
        <taxon>Sordariomycetes</taxon>
        <taxon>Hypocreomycetidae</taxon>
        <taxon>Hypocreales</taxon>
        <taxon>Hypocreaceae</taxon>
        <taxon>Trichoderma</taxon>
    </lineage>
</organism>
<dbReference type="Gene3D" id="3.40.50.720">
    <property type="entry name" value="NAD(P)-binding Rossmann-like Domain"/>
    <property type="match status" value="1"/>
</dbReference>
<evidence type="ECO:0000256" key="2">
    <source>
        <dbReference type="ARBA" id="ARBA00006336"/>
    </source>
</evidence>
<evidence type="ECO:0000313" key="10">
    <source>
        <dbReference type="EMBL" id="KAF3073001.1"/>
    </source>
</evidence>
<dbReference type="SUPFAM" id="SSF50129">
    <property type="entry name" value="GroES-like"/>
    <property type="match status" value="1"/>
</dbReference>
<dbReference type="GO" id="GO:0016787">
    <property type="term" value="F:hydrolase activity"/>
    <property type="evidence" value="ECO:0007669"/>
    <property type="project" value="UniProtKB-KW"/>
</dbReference>
<dbReference type="Gene3D" id="3.90.1300.10">
    <property type="entry name" value="Amidase signature (AS) domain"/>
    <property type="match status" value="1"/>
</dbReference>
<name>A0A9P4XH18_9HYPO</name>
<dbReference type="InterPro" id="IPR000868">
    <property type="entry name" value="Isochorismatase-like_dom"/>
</dbReference>
<keyword evidence="4 8" id="KW-0479">Metal-binding</keyword>
<evidence type="ECO:0000256" key="3">
    <source>
        <dbReference type="ARBA" id="ARBA00008072"/>
    </source>
</evidence>
<sequence>MATEVKLSLSNARPYGFTFPPATTAFVVIDMQRDFLDPDGFGSIVCGNPAIFSSVRKIVPNVQRALEAARSMGLHVIYTREGHLPNLSDLPAAKRLRQLNAPNCNQLMGIGDEGPMGKLLVRGERGHNIINQLKPNPGEPIIDKPGKGSFWGTGFHRLLLARGITHLILTGVTTECCVTSTLRECNDRGYECCVLSDCTEGFDPAMVAAPLDTIVCQKGLFGYVGHSSELIAQAYQSRALNSSLTANLDATALPSISELRSLYRDGLLDPEAVIRSVFNRIAKYESIDQSLWISKESLESALAAVKRLSTAYAGKALPPLFGIPFAVKDNIDVAGVITTVACDSFAYTATSTAPAIQHVLDAGAIYIGKLNLDQLATGLTGCRSPYGTPHSYHSKKHITGGSSSAPAVAVAAGLVSFAIGTDTAGSVRGPAAFNGIVGFKPTKGTISARGAVPACQSLDTLGILAPSLHDARQVWYVMDQYDHLDPYAKPPSSLPTWMVDYRGFRQGGFTFGIPPDSFLDLCSEKYQQLFKIVVGKLQSCGGTLVDIDYMPFVKAGGLIYGASLIHERLASIGHDFITENIDTFHPVTKTIFEGVLSSDVKAWEVFRDQATQMQCIAAARRTFNKLEDGIDVLVVPSMPCHPTIQEILDDPIALGSKLGLFTYAANVVDLCGVSINAGWIEDEEARLPFVTSRRISNMGSSIPTTQTAAVIENPGPNGIVRIDNSHPVETPGKHEVLVKLEYSGICGSEVRAMLGWGNYRSVIGHEGVGIVIKTGENVSESILGQRVGVKWLHSACGLCSGCKTGSTNHCANPVFTGLHVQGTLQQYVIADSRYLTRIPDGLRSELASPLLCAGLTMAGGIGKLDTHIPSDGWVVVQGSGGGLGHIGIQIATKLRGYKVIAVDSGASKRELSLQCGAQFFIDFATENVEERVKEITGEGAHACLIVSGSEAAFELAPKLVRNAGLLAIIGLPPATFTVPMTASLFAVKALTVTGVMVGTEQQMVELLEQAAAGVINPVVQVEDFSEVPRIFEKLRNNEVTGRIVVRIPA</sequence>
<dbReference type="SUPFAM" id="SSF52499">
    <property type="entry name" value="Isochorismatase-like hydrolases"/>
    <property type="match status" value="1"/>
</dbReference>
<dbReference type="GO" id="GO:0005737">
    <property type="term" value="C:cytoplasm"/>
    <property type="evidence" value="ECO:0007669"/>
    <property type="project" value="TreeGrafter"/>
</dbReference>
<dbReference type="CDD" id="cd08297">
    <property type="entry name" value="CAD3"/>
    <property type="match status" value="1"/>
</dbReference>
<dbReference type="SMART" id="SM00829">
    <property type="entry name" value="PKS_ER"/>
    <property type="match status" value="1"/>
</dbReference>
<dbReference type="Pfam" id="PF08240">
    <property type="entry name" value="ADH_N"/>
    <property type="match status" value="1"/>
</dbReference>
<evidence type="ECO:0000256" key="5">
    <source>
        <dbReference type="ARBA" id="ARBA00022833"/>
    </source>
</evidence>
<dbReference type="SUPFAM" id="SSF51735">
    <property type="entry name" value="NAD(P)-binding Rossmann-fold domains"/>
    <property type="match status" value="1"/>
</dbReference>
<evidence type="ECO:0000256" key="4">
    <source>
        <dbReference type="ARBA" id="ARBA00022723"/>
    </source>
</evidence>
<dbReference type="SUPFAM" id="SSF75304">
    <property type="entry name" value="Amidase signature (AS) enzymes"/>
    <property type="match status" value="1"/>
</dbReference>
<comment type="caution">
    <text evidence="10">The sequence shown here is derived from an EMBL/GenBank/DDBJ whole genome shotgun (WGS) entry which is preliminary data.</text>
</comment>
<dbReference type="InterPro" id="IPR020843">
    <property type="entry name" value="ER"/>
</dbReference>
<dbReference type="Proteomes" id="UP000801864">
    <property type="component" value="Unassembled WGS sequence"/>
</dbReference>
<dbReference type="Gene3D" id="1.20.58.1700">
    <property type="match status" value="1"/>
</dbReference>
<dbReference type="InterPro" id="IPR036380">
    <property type="entry name" value="Isochorismatase-like_sf"/>
</dbReference>
<dbReference type="Pfam" id="PF00857">
    <property type="entry name" value="Isochorismatase"/>
    <property type="match status" value="1"/>
</dbReference>
<dbReference type="Pfam" id="PF00107">
    <property type="entry name" value="ADH_zinc_N"/>
    <property type="match status" value="1"/>
</dbReference>
<keyword evidence="5 8" id="KW-0862">Zinc</keyword>
<dbReference type="InterPro" id="IPR036928">
    <property type="entry name" value="AS_sf"/>
</dbReference>
<dbReference type="InterPro" id="IPR011032">
    <property type="entry name" value="GroES-like_sf"/>
</dbReference>
<evidence type="ECO:0000256" key="8">
    <source>
        <dbReference type="RuleBase" id="RU361277"/>
    </source>
</evidence>
<dbReference type="InterPro" id="IPR013149">
    <property type="entry name" value="ADH-like_C"/>
</dbReference>
<feature type="domain" description="Enoyl reductase (ER)" evidence="9">
    <location>
        <begin position="715"/>
        <end position="1045"/>
    </location>
</feature>
<dbReference type="PROSITE" id="PS00059">
    <property type="entry name" value="ADH_ZINC"/>
    <property type="match status" value="1"/>
</dbReference>
<protein>
    <submittedName>
        <fullName evidence="10">Allophanate hydrolase</fullName>
    </submittedName>
</protein>
<keyword evidence="7" id="KW-0520">NAD</keyword>
<dbReference type="GO" id="GO:0008270">
    <property type="term" value="F:zinc ion binding"/>
    <property type="evidence" value="ECO:0007669"/>
    <property type="project" value="InterPro"/>
</dbReference>
<evidence type="ECO:0000256" key="6">
    <source>
        <dbReference type="ARBA" id="ARBA00023002"/>
    </source>
</evidence>
<dbReference type="Gene3D" id="3.90.180.10">
    <property type="entry name" value="Medium-chain alcohol dehydrogenases, catalytic domain"/>
    <property type="match status" value="1"/>
</dbReference>
<dbReference type="Gene3D" id="3.40.50.850">
    <property type="entry name" value="Isochorismatase-like"/>
    <property type="match status" value="1"/>
</dbReference>
<dbReference type="CDD" id="cd00431">
    <property type="entry name" value="cysteine_hydrolases"/>
    <property type="match status" value="1"/>
</dbReference>
<dbReference type="FunFam" id="3.40.50.720:FF:000039">
    <property type="entry name" value="Alcohol dehydrogenase AdhP"/>
    <property type="match status" value="1"/>
</dbReference>
<comment type="similarity">
    <text evidence="2">Belongs to the isochorismatase family.</text>
</comment>
<gene>
    <name evidence="10" type="ORF">CFAM422_004985</name>
</gene>
<keyword evidence="11" id="KW-1185">Reference proteome</keyword>
<accession>A0A9P4XH18</accession>
<dbReference type="GO" id="GO:0004022">
    <property type="term" value="F:alcohol dehydrogenase (NAD+) activity"/>
    <property type="evidence" value="ECO:0007669"/>
    <property type="project" value="TreeGrafter"/>
</dbReference>
<dbReference type="PANTHER" id="PTHR42940">
    <property type="entry name" value="ALCOHOL DEHYDROGENASE 1-RELATED"/>
    <property type="match status" value="1"/>
</dbReference>